<dbReference type="AlphaFoldDB" id="A0A1V1NX90"/>
<reference evidence="3" key="1">
    <citation type="submission" date="2012-11" db="EMBL/GenBank/DDBJ databases">
        <authorList>
            <person name="Lucero-Rivera Y.E."/>
            <person name="Tovar-Ramirez D."/>
        </authorList>
    </citation>
    <scope>NUCLEOTIDE SEQUENCE [LARGE SCALE GENOMIC DNA]</scope>
    <source>
        <strain evidence="3">Araruama</strain>
    </source>
</reference>
<dbReference type="Pfam" id="PF13343">
    <property type="entry name" value="SBP_bac_6"/>
    <property type="match status" value="1"/>
</dbReference>
<dbReference type="EMBL" id="ATBP01001520">
    <property type="protein sequence ID" value="ETR67178.1"/>
    <property type="molecule type" value="Genomic_DNA"/>
</dbReference>
<protein>
    <submittedName>
        <fullName evidence="2">Transport protein</fullName>
    </submittedName>
</protein>
<dbReference type="SUPFAM" id="SSF53850">
    <property type="entry name" value="Periplasmic binding protein-like II"/>
    <property type="match status" value="1"/>
</dbReference>
<dbReference type="Proteomes" id="UP000189670">
    <property type="component" value="Unassembled WGS sequence"/>
</dbReference>
<dbReference type="Gene3D" id="3.40.190.10">
    <property type="entry name" value="Periplasmic binding protein-like II"/>
    <property type="match status" value="2"/>
</dbReference>
<sequence>MAVSKDMTLRIHCWEGYARPYVKNFEKLIKEKYNIDIHLKITNVSDPNEFWQLSRGKMVDLISPAHNIPRSPSWAFVKGKVALPVNLENVPRYKDLLPILQHNYFVTQNDKVYAVPYTMGPYGLGYNAEKVKKPDSWNVLWEKSSEGYYSISKDYPDCNIYISSLVLGADYDDLYNVDRLFKKVPQNDIQNKLNVLAKNAGSLWQGTANPDEFSHLKYAATWGYAVSKANAKGLTWKMAKPREGSTMWVDHWLITYAVRDPLKKKLCEEWINYCLGPELQVGVIRNWGVSPVVTSINHLLTPLEIKTFNVADNDYWKSLSLWKFQKKRTKNAYSIFWNNAIKHK</sequence>
<comment type="caution">
    <text evidence="2">The sequence shown here is derived from an EMBL/GenBank/DDBJ whole genome shotgun (WGS) entry which is preliminary data.</text>
</comment>
<gene>
    <name evidence="2" type="ORF">OMM_05279</name>
</gene>
<proteinExistence type="predicted"/>
<keyword evidence="1" id="KW-0732">Signal</keyword>
<accession>A0A1V1NX90</accession>
<evidence type="ECO:0000313" key="3">
    <source>
        <dbReference type="Proteomes" id="UP000189670"/>
    </source>
</evidence>
<evidence type="ECO:0000256" key="1">
    <source>
        <dbReference type="ARBA" id="ARBA00022729"/>
    </source>
</evidence>
<name>A0A1V1NX90_9BACT</name>
<evidence type="ECO:0000313" key="2">
    <source>
        <dbReference type="EMBL" id="ETR67178.1"/>
    </source>
</evidence>
<dbReference type="PANTHER" id="PTHR30222">
    <property type="entry name" value="SPERMIDINE/PUTRESCINE-BINDING PERIPLASMIC PROTEIN"/>
    <property type="match status" value="1"/>
</dbReference>
<dbReference type="PANTHER" id="PTHR30222:SF17">
    <property type="entry name" value="SPERMIDINE_PUTRESCINE-BINDING PERIPLASMIC PROTEIN"/>
    <property type="match status" value="1"/>
</dbReference>
<organism evidence="2 3">
    <name type="scientific">Candidatus Magnetoglobus multicellularis str. Araruama</name>
    <dbReference type="NCBI Taxonomy" id="890399"/>
    <lineage>
        <taxon>Bacteria</taxon>
        <taxon>Pseudomonadati</taxon>
        <taxon>Thermodesulfobacteriota</taxon>
        <taxon>Desulfobacteria</taxon>
        <taxon>Desulfobacterales</taxon>
        <taxon>Desulfobacteraceae</taxon>
        <taxon>Candidatus Magnetoglobus</taxon>
    </lineage>
</organism>